<sequence>MLFTVSSSEERIVEDADGYEVKILPGNDRLVIDTKCDIVGAFIDHGHIFDRDTRYERCSVLRYPGDFSASFEAPGLSCYDPSSGAPQASHQSPQRSASPPGSPKQTLQRSQQQLVSIPHPESSEQHHERSRSRLRQKLRQDSASNYPTESPERHFQQSSKLSPTRSPEREAKFLSDQPVDESRRLSDKLPDWIKVVPPPKPLNIDIFNFKESNKNVK</sequence>
<accession>A0A0B1P4M1</accession>
<feature type="region of interest" description="Disordered" evidence="1">
    <location>
        <begin position="78"/>
        <end position="188"/>
    </location>
</feature>
<protein>
    <submittedName>
        <fullName evidence="2">Uncharacterized protein</fullName>
    </submittedName>
</protein>
<gene>
    <name evidence="2" type="ORF">EV44_g6368</name>
</gene>
<proteinExistence type="predicted"/>
<evidence type="ECO:0000313" key="2">
    <source>
        <dbReference type="EMBL" id="KHJ31856.1"/>
    </source>
</evidence>
<keyword evidence="3" id="KW-1185">Reference proteome</keyword>
<feature type="compositionally biased region" description="Polar residues" evidence="1">
    <location>
        <begin position="84"/>
        <end position="115"/>
    </location>
</feature>
<organism evidence="2 3">
    <name type="scientific">Uncinula necator</name>
    <name type="common">Grape powdery mildew</name>
    <dbReference type="NCBI Taxonomy" id="52586"/>
    <lineage>
        <taxon>Eukaryota</taxon>
        <taxon>Fungi</taxon>
        <taxon>Dikarya</taxon>
        <taxon>Ascomycota</taxon>
        <taxon>Pezizomycotina</taxon>
        <taxon>Leotiomycetes</taxon>
        <taxon>Erysiphales</taxon>
        <taxon>Erysiphaceae</taxon>
        <taxon>Erysiphe</taxon>
    </lineage>
</organism>
<name>A0A0B1P4M1_UNCNE</name>
<evidence type="ECO:0000256" key="1">
    <source>
        <dbReference type="SAM" id="MobiDB-lite"/>
    </source>
</evidence>
<dbReference type="HOGENOM" id="CLU_1273087_0_0_1"/>
<dbReference type="EMBL" id="JNVN01002535">
    <property type="protein sequence ID" value="KHJ31856.1"/>
    <property type="molecule type" value="Genomic_DNA"/>
</dbReference>
<feature type="compositionally biased region" description="Polar residues" evidence="1">
    <location>
        <begin position="156"/>
        <end position="165"/>
    </location>
</feature>
<comment type="caution">
    <text evidence="2">The sequence shown here is derived from an EMBL/GenBank/DDBJ whole genome shotgun (WGS) entry which is preliminary data.</text>
</comment>
<evidence type="ECO:0000313" key="3">
    <source>
        <dbReference type="Proteomes" id="UP000030854"/>
    </source>
</evidence>
<reference evidence="2 3" key="1">
    <citation type="journal article" date="2014" name="BMC Genomics">
        <title>Adaptive genomic structural variation in the grape powdery mildew pathogen, Erysiphe necator.</title>
        <authorList>
            <person name="Jones L."/>
            <person name="Riaz S."/>
            <person name="Morales-Cruz A."/>
            <person name="Amrine K.C."/>
            <person name="McGuire B."/>
            <person name="Gubler W.D."/>
            <person name="Walker M.A."/>
            <person name="Cantu D."/>
        </authorList>
    </citation>
    <scope>NUCLEOTIDE SEQUENCE [LARGE SCALE GENOMIC DNA]</scope>
    <source>
        <strain evidence="3">c</strain>
    </source>
</reference>
<dbReference type="AlphaFoldDB" id="A0A0B1P4M1"/>
<dbReference type="Proteomes" id="UP000030854">
    <property type="component" value="Unassembled WGS sequence"/>
</dbReference>
<feature type="compositionally biased region" description="Basic residues" evidence="1">
    <location>
        <begin position="128"/>
        <end position="137"/>
    </location>
</feature>